<dbReference type="Pfam" id="PF01965">
    <property type="entry name" value="DJ-1_PfpI"/>
    <property type="match status" value="1"/>
</dbReference>
<dbReference type="RefSeq" id="WP_213009672.1">
    <property type="nucleotide sequence ID" value="NZ_BOQN01000071.1"/>
</dbReference>
<dbReference type="GO" id="GO:0019243">
    <property type="term" value="P:methylglyoxal catabolic process to D-lactate via S-lactoyl-glutathione"/>
    <property type="evidence" value="ECO:0007669"/>
    <property type="project" value="TreeGrafter"/>
</dbReference>
<dbReference type="EMBL" id="BOQN01000071">
    <property type="protein sequence ID" value="GIM93875.1"/>
    <property type="molecule type" value="Genomic_DNA"/>
</dbReference>
<reference evidence="5 6" key="1">
    <citation type="submission" date="2021-03" db="EMBL/GenBank/DDBJ databases">
        <title>Whole genome shotgun sequence of Actinoplanes toevensis NBRC 105298.</title>
        <authorList>
            <person name="Komaki H."/>
            <person name="Tamura T."/>
        </authorList>
    </citation>
    <scope>NUCLEOTIDE SEQUENCE [LARGE SCALE GENOMIC DNA]</scope>
    <source>
        <strain evidence="5 6">NBRC 105298</strain>
    </source>
</reference>
<sequence length="231" mass="24086">MATKKIAIVLTSHEPLGDTGKKTGYYVGEAAHPWAEFVDAGYAVDLLSIAGGTPPRDGEDRSDPVQERFLGDADVARQLAGTRAVSDADQADYDAMVLAGGHGTMWDFPDSTALQALVRDVYEHGGVVGAVCHGPAGLVDVRLSDGERLVAGRTVSAFTNAEEDAVGLSDVVPFALQTRLEQAGAKHVGAANWQPQVVRDGRLVTGQNPQSAAGVGSEVLKALADLDPDVV</sequence>
<dbReference type="GO" id="GO:0016301">
    <property type="term" value="F:kinase activity"/>
    <property type="evidence" value="ECO:0007669"/>
    <property type="project" value="UniProtKB-KW"/>
</dbReference>
<evidence type="ECO:0000313" key="6">
    <source>
        <dbReference type="Proteomes" id="UP000677082"/>
    </source>
</evidence>
<feature type="domain" description="DJ-1/PfpI" evidence="4">
    <location>
        <begin position="29"/>
        <end position="221"/>
    </location>
</feature>
<dbReference type="PANTHER" id="PTHR48094:SF11">
    <property type="entry name" value="GLUTATHIONE-INDEPENDENT GLYOXALASE HSP31-RELATED"/>
    <property type="match status" value="1"/>
</dbReference>
<dbReference type="SUPFAM" id="SSF52317">
    <property type="entry name" value="Class I glutamine amidotransferase-like"/>
    <property type="match status" value="1"/>
</dbReference>
<comment type="similarity">
    <text evidence="3">Belongs to the peptidase C56 family. HSP31-like subfamily.</text>
</comment>
<keyword evidence="6" id="KW-1185">Reference proteome</keyword>
<dbReference type="InterPro" id="IPR050325">
    <property type="entry name" value="Prot/Nucl_acid_deglycase"/>
</dbReference>
<keyword evidence="1" id="KW-0346">Stress response</keyword>
<proteinExistence type="inferred from homology"/>
<keyword evidence="5" id="KW-0418">Kinase</keyword>
<protein>
    <submittedName>
        <fullName evidence="5">Dihydroxyacetone kinase</fullName>
    </submittedName>
</protein>
<name>A0A919W618_9ACTN</name>
<evidence type="ECO:0000256" key="2">
    <source>
        <dbReference type="ARBA" id="ARBA00023239"/>
    </source>
</evidence>
<organism evidence="5 6">
    <name type="scientific">Paractinoplanes toevensis</name>
    <dbReference type="NCBI Taxonomy" id="571911"/>
    <lineage>
        <taxon>Bacteria</taxon>
        <taxon>Bacillati</taxon>
        <taxon>Actinomycetota</taxon>
        <taxon>Actinomycetes</taxon>
        <taxon>Micromonosporales</taxon>
        <taxon>Micromonosporaceae</taxon>
        <taxon>Paractinoplanes</taxon>
    </lineage>
</organism>
<dbReference type="AlphaFoldDB" id="A0A919W618"/>
<dbReference type="CDD" id="cd03141">
    <property type="entry name" value="GATase1_Hsp31_like"/>
    <property type="match status" value="1"/>
</dbReference>
<dbReference type="Proteomes" id="UP000677082">
    <property type="component" value="Unassembled WGS sequence"/>
</dbReference>
<evidence type="ECO:0000259" key="4">
    <source>
        <dbReference type="Pfam" id="PF01965"/>
    </source>
</evidence>
<evidence type="ECO:0000313" key="5">
    <source>
        <dbReference type="EMBL" id="GIM93875.1"/>
    </source>
</evidence>
<accession>A0A919W618</accession>
<dbReference type="GO" id="GO:0005737">
    <property type="term" value="C:cytoplasm"/>
    <property type="evidence" value="ECO:0007669"/>
    <property type="project" value="TreeGrafter"/>
</dbReference>
<dbReference type="Gene3D" id="3.40.50.880">
    <property type="match status" value="1"/>
</dbReference>
<comment type="caution">
    <text evidence="5">The sequence shown here is derived from an EMBL/GenBank/DDBJ whole genome shotgun (WGS) entry which is preliminary data.</text>
</comment>
<evidence type="ECO:0000256" key="3">
    <source>
        <dbReference type="ARBA" id="ARBA00038493"/>
    </source>
</evidence>
<keyword evidence="2" id="KW-0456">Lyase</keyword>
<dbReference type="InterPro" id="IPR029062">
    <property type="entry name" value="Class_I_gatase-like"/>
</dbReference>
<dbReference type="PANTHER" id="PTHR48094">
    <property type="entry name" value="PROTEIN/NUCLEIC ACID DEGLYCASE DJ-1-RELATED"/>
    <property type="match status" value="1"/>
</dbReference>
<evidence type="ECO:0000256" key="1">
    <source>
        <dbReference type="ARBA" id="ARBA00023016"/>
    </source>
</evidence>
<gene>
    <name evidence="5" type="ORF">Ato02nite_056680</name>
</gene>
<dbReference type="InterPro" id="IPR002818">
    <property type="entry name" value="DJ-1/PfpI"/>
</dbReference>
<keyword evidence="5" id="KW-0808">Transferase</keyword>
<dbReference type="GO" id="GO:0019172">
    <property type="term" value="F:glyoxalase III activity"/>
    <property type="evidence" value="ECO:0007669"/>
    <property type="project" value="TreeGrafter"/>
</dbReference>